<keyword evidence="1" id="KW-0687">Ribonucleoprotein</keyword>
<keyword evidence="1" id="KW-0150">Chloroplast</keyword>
<proteinExistence type="predicted"/>
<sequence>MAAPKRRLSKIKTKIRKRIWKNKANKKVLNALNWANLLLKNLQKN</sequence>
<protein>
    <submittedName>
        <fullName evidence="1">Ribosomal protein L32</fullName>
    </submittedName>
</protein>
<gene>
    <name evidence="1" type="primary">rpl32</name>
</gene>
<keyword evidence="1" id="KW-0689">Ribosomal protein</keyword>
<dbReference type="EMBL" id="KU979013">
    <property type="protein sequence ID" value="ANG44441.1"/>
    <property type="molecule type" value="Genomic_DNA"/>
</dbReference>
<dbReference type="GO" id="GO:0005840">
    <property type="term" value="C:ribosome"/>
    <property type="evidence" value="ECO:0007669"/>
    <property type="project" value="UniProtKB-KW"/>
</dbReference>
<evidence type="ECO:0000313" key="1">
    <source>
        <dbReference type="EMBL" id="ANG44441.1"/>
    </source>
</evidence>
<accession>A0A173CTF6</accession>
<organism evidence="1">
    <name type="scientific">Ostreobium sp. OS1B</name>
    <dbReference type="NCBI Taxonomy" id="1851547"/>
    <lineage>
        <taxon>Eukaryota</taxon>
        <taxon>Viridiplantae</taxon>
        <taxon>Chlorophyta</taxon>
        <taxon>core chlorophytes</taxon>
        <taxon>Ulvophyceae</taxon>
        <taxon>TCBD clade</taxon>
        <taxon>Bryopsidales</taxon>
        <taxon>Ostreobineae</taxon>
        <taxon>Ostreobiaceae</taxon>
        <taxon>Ostreobium</taxon>
    </lineage>
</organism>
<keyword evidence="1" id="KW-0934">Plastid</keyword>
<geneLocation type="chloroplast" evidence="1"/>
<reference evidence="1" key="1">
    <citation type="submission" date="2016-03" db="EMBL/GenBank/DDBJ databases">
        <title>The 'other' coral symbiont: Ostreobium diversity and distribution.</title>
        <authorList>
            <person name="del Campo J."/>
            <person name="Pombert J.-F."/>
            <person name="Slapeta J."/>
            <person name="Larkum A."/>
            <person name="Keeling P.J."/>
        </authorList>
    </citation>
    <scope>NUCLEOTIDE SEQUENCE</scope>
    <source>
        <strain evidence="1">OS1B</strain>
    </source>
</reference>
<dbReference type="AlphaFoldDB" id="A0A173CTF6"/>
<name>A0A173CTF6_9CHLO</name>